<accession>A0A120IE21</accession>
<gene>
    <name evidence="2" type="ORF">Lupro_03015</name>
</gene>
<evidence type="ECO:0000256" key="1">
    <source>
        <dbReference type="SAM" id="Phobius"/>
    </source>
</evidence>
<organism evidence="2 3">
    <name type="scientific">Lutibacter profundi</name>
    <dbReference type="NCBI Taxonomy" id="1622118"/>
    <lineage>
        <taxon>Bacteria</taxon>
        <taxon>Pseudomonadati</taxon>
        <taxon>Bacteroidota</taxon>
        <taxon>Flavobacteriia</taxon>
        <taxon>Flavobacteriales</taxon>
        <taxon>Flavobacteriaceae</taxon>
        <taxon>Lutibacter</taxon>
    </lineage>
</organism>
<keyword evidence="1" id="KW-0812">Transmembrane</keyword>
<reference evidence="2 3" key="2">
    <citation type="journal article" date="2016" name="Int. J. Syst. Evol. Microbiol.">
        <title>Lutibacter profundi sp. nov., isolated from a deep-sea hydrothermal system on the Arctic Mid-Ocean Ridge and emended description of the genus Lutibacter.</title>
        <authorList>
            <person name="Le Moine Bauer S."/>
            <person name="Roalkvam I."/>
            <person name="Steen I.H."/>
            <person name="Dahle H."/>
        </authorList>
    </citation>
    <scope>NUCLEOTIDE SEQUENCE [LARGE SCALE GENOMIC DNA]</scope>
    <source>
        <strain evidence="2 3">LP1</strain>
    </source>
</reference>
<dbReference type="AlphaFoldDB" id="A0A120IE21"/>
<keyword evidence="1" id="KW-1133">Transmembrane helix</keyword>
<keyword evidence="1" id="KW-0472">Membrane</keyword>
<dbReference type="KEGG" id="lut:Lupro_03015"/>
<evidence type="ECO:0000313" key="3">
    <source>
        <dbReference type="Proteomes" id="UP000059672"/>
    </source>
</evidence>
<feature type="transmembrane region" description="Helical" evidence="1">
    <location>
        <begin position="95"/>
        <end position="113"/>
    </location>
</feature>
<dbReference type="Proteomes" id="UP000059672">
    <property type="component" value="Chromosome"/>
</dbReference>
<name>A0A120IE21_9FLAO</name>
<dbReference type="OrthoDB" id="6400838at2"/>
<reference evidence="3" key="1">
    <citation type="submission" date="2015-12" db="EMBL/GenBank/DDBJ databases">
        <title>Complete genome sequence of Lutibacter profundus strain LP1.</title>
        <authorList>
            <person name="Wissuwa J."/>
            <person name="Le Moine Bauer S."/>
            <person name="Stokke R."/>
            <person name="Dahle H."/>
            <person name="Steen I.H."/>
        </authorList>
    </citation>
    <scope>NUCLEOTIDE SEQUENCE [LARGE SCALE GENOMIC DNA]</scope>
    <source>
        <strain evidence="3">LP1</strain>
    </source>
</reference>
<proteinExistence type="predicted"/>
<dbReference type="STRING" id="1622118.Lupro_03015"/>
<dbReference type="RefSeq" id="WP_068206149.1">
    <property type="nucleotide sequence ID" value="NZ_CP013355.1"/>
</dbReference>
<dbReference type="EMBL" id="CP013355">
    <property type="protein sequence ID" value="AMC10286.1"/>
    <property type="molecule type" value="Genomic_DNA"/>
</dbReference>
<protein>
    <submittedName>
        <fullName evidence="2">Uncharacterized protein</fullName>
    </submittedName>
</protein>
<sequence length="165" mass="19537">MKYTPFDKFIIETKNGEPELTTRLSEQIEPKKYFRTNQYSSNKELKPYEGIIENNSFRINRIIKYQNPFLPRITGEFKTQYGGGSKILIKMRIKYSIMIFAVIWSFAPTLFFLSFSSNSTEDKNIIPQILISFIWISIGYLSTYLPFNYEKKKSKKFLIDLFKNS</sequence>
<keyword evidence="3" id="KW-1185">Reference proteome</keyword>
<evidence type="ECO:0000313" key="2">
    <source>
        <dbReference type="EMBL" id="AMC10286.1"/>
    </source>
</evidence>
<feature type="transmembrane region" description="Helical" evidence="1">
    <location>
        <begin position="125"/>
        <end position="147"/>
    </location>
</feature>